<feature type="compositionally biased region" description="Basic and acidic residues" evidence="1">
    <location>
        <begin position="72"/>
        <end position="84"/>
    </location>
</feature>
<evidence type="ECO:0000256" key="1">
    <source>
        <dbReference type="SAM" id="MobiDB-lite"/>
    </source>
</evidence>
<name>A0A917L1X9_9ACTN</name>
<sequence>MPSGRGLVVRGDHSGCAAPSRIGGRGSAPEADSICRHHGYPGPQRQSAARGWVALYLTRDGARVAAYLAEERRRDPHSVVKERTLPTSAVAPWKGLP</sequence>
<gene>
    <name evidence="2" type="ORF">GCM10010121_054680</name>
</gene>
<evidence type="ECO:0000313" key="3">
    <source>
        <dbReference type="Proteomes" id="UP000657574"/>
    </source>
</evidence>
<dbReference type="EMBL" id="BMQA01000020">
    <property type="protein sequence ID" value="GGJ36597.1"/>
    <property type="molecule type" value="Genomic_DNA"/>
</dbReference>
<feature type="region of interest" description="Disordered" evidence="1">
    <location>
        <begin position="72"/>
        <end position="97"/>
    </location>
</feature>
<feature type="region of interest" description="Disordered" evidence="1">
    <location>
        <begin position="1"/>
        <end position="46"/>
    </location>
</feature>
<evidence type="ECO:0000313" key="2">
    <source>
        <dbReference type="EMBL" id="GGJ36597.1"/>
    </source>
</evidence>
<accession>A0A917L1X9</accession>
<dbReference type="AlphaFoldDB" id="A0A917L1X9"/>
<proteinExistence type="predicted"/>
<keyword evidence="3" id="KW-1185">Reference proteome</keyword>
<reference evidence="2" key="2">
    <citation type="submission" date="2020-09" db="EMBL/GenBank/DDBJ databases">
        <authorList>
            <person name="Sun Q."/>
            <person name="Ohkuma M."/>
        </authorList>
    </citation>
    <scope>NUCLEOTIDE SEQUENCE</scope>
    <source>
        <strain evidence="2">JCM 3086</strain>
    </source>
</reference>
<comment type="caution">
    <text evidence="2">The sequence shown here is derived from an EMBL/GenBank/DDBJ whole genome shotgun (WGS) entry which is preliminary data.</text>
</comment>
<organism evidence="2 3">
    <name type="scientific">Streptomyces brasiliensis</name>
    <dbReference type="NCBI Taxonomy" id="1954"/>
    <lineage>
        <taxon>Bacteria</taxon>
        <taxon>Bacillati</taxon>
        <taxon>Actinomycetota</taxon>
        <taxon>Actinomycetes</taxon>
        <taxon>Kitasatosporales</taxon>
        <taxon>Streptomycetaceae</taxon>
        <taxon>Streptomyces</taxon>
    </lineage>
</organism>
<dbReference type="Proteomes" id="UP000657574">
    <property type="component" value="Unassembled WGS sequence"/>
</dbReference>
<reference evidence="2" key="1">
    <citation type="journal article" date="2014" name="Int. J. Syst. Evol. Microbiol.">
        <title>Complete genome sequence of Corynebacterium casei LMG S-19264T (=DSM 44701T), isolated from a smear-ripened cheese.</title>
        <authorList>
            <consortium name="US DOE Joint Genome Institute (JGI-PGF)"/>
            <person name="Walter F."/>
            <person name="Albersmeier A."/>
            <person name="Kalinowski J."/>
            <person name="Ruckert C."/>
        </authorList>
    </citation>
    <scope>NUCLEOTIDE SEQUENCE</scope>
    <source>
        <strain evidence="2">JCM 3086</strain>
    </source>
</reference>
<protein>
    <submittedName>
        <fullName evidence="2">Uncharacterized protein</fullName>
    </submittedName>
</protein>